<feature type="coiled-coil region" evidence="1">
    <location>
        <begin position="52"/>
        <end position="79"/>
    </location>
</feature>
<evidence type="ECO:0000256" key="1">
    <source>
        <dbReference type="SAM" id="Coils"/>
    </source>
</evidence>
<dbReference type="Proteomes" id="UP001185659">
    <property type="component" value="Unassembled WGS sequence"/>
</dbReference>
<dbReference type="EMBL" id="JAWLIP010000003">
    <property type="protein sequence ID" value="MDV6226277.1"/>
    <property type="molecule type" value="Genomic_DNA"/>
</dbReference>
<reference evidence="2 3" key="1">
    <citation type="submission" date="2023-10" db="EMBL/GenBank/DDBJ databases">
        <authorList>
            <person name="Venkata Ramana C."/>
            <person name="Sasikala C."/>
            <person name="Dhurka M."/>
        </authorList>
    </citation>
    <scope>NUCLEOTIDE SEQUENCE [LARGE SCALE GENOMIC DNA]</scope>
    <source>
        <strain evidence="2 3">KCTC 32151</strain>
    </source>
</reference>
<sequence>MLKLSRSELHREKALDLIDRHYAARIDAVLGPMAALHMLKRIVPAGELVADREAILERAKEQDAELAAIDRERRDLKAAVRAAASSNDIKALIAHL</sequence>
<proteinExistence type="predicted"/>
<protein>
    <submittedName>
        <fullName evidence="2">Uncharacterized protein</fullName>
    </submittedName>
</protein>
<keyword evidence="3" id="KW-1185">Reference proteome</keyword>
<organism evidence="2 3">
    <name type="scientific">Nitratireductor aquimarinus</name>
    <dbReference type="NCBI Taxonomy" id="889300"/>
    <lineage>
        <taxon>Bacteria</taxon>
        <taxon>Pseudomonadati</taxon>
        <taxon>Pseudomonadota</taxon>
        <taxon>Alphaproteobacteria</taxon>
        <taxon>Hyphomicrobiales</taxon>
        <taxon>Phyllobacteriaceae</taxon>
        <taxon>Nitratireductor</taxon>
    </lineage>
</organism>
<evidence type="ECO:0000313" key="3">
    <source>
        <dbReference type="Proteomes" id="UP001185659"/>
    </source>
</evidence>
<comment type="caution">
    <text evidence="2">The sequence shown here is derived from an EMBL/GenBank/DDBJ whole genome shotgun (WGS) entry which is preliminary data.</text>
</comment>
<gene>
    <name evidence="2" type="ORF">R2G56_08265</name>
</gene>
<accession>A0ABU4AJ50</accession>
<evidence type="ECO:0000313" key="2">
    <source>
        <dbReference type="EMBL" id="MDV6226277.1"/>
    </source>
</evidence>
<dbReference type="RefSeq" id="WP_317560966.1">
    <property type="nucleotide sequence ID" value="NZ_JAWLIP010000003.1"/>
</dbReference>
<name>A0ABU4AJ50_9HYPH</name>
<keyword evidence="1" id="KW-0175">Coiled coil</keyword>